<accession>A0A834T0W6</accession>
<name>A0A834T0W6_9FABA</name>
<evidence type="ECO:0000313" key="2">
    <source>
        <dbReference type="Proteomes" id="UP000634136"/>
    </source>
</evidence>
<dbReference type="Proteomes" id="UP000634136">
    <property type="component" value="Unassembled WGS sequence"/>
</dbReference>
<keyword evidence="2" id="KW-1185">Reference proteome</keyword>
<protein>
    <submittedName>
        <fullName evidence="1">Uncharacterized protein</fullName>
    </submittedName>
</protein>
<dbReference type="EMBL" id="JAAIUW010000010">
    <property type="protein sequence ID" value="KAF7812877.1"/>
    <property type="molecule type" value="Genomic_DNA"/>
</dbReference>
<sequence length="44" mass="5006">MCFRLRRSDTVQTPPAKFPVAVPLSKPFLDTSKIEAFDGKNCRH</sequence>
<organism evidence="1 2">
    <name type="scientific">Senna tora</name>
    <dbReference type="NCBI Taxonomy" id="362788"/>
    <lineage>
        <taxon>Eukaryota</taxon>
        <taxon>Viridiplantae</taxon>
        <taxon>Streptophyta</taxon>
        <taxon>Embryophyta</taxon>
        <taxon>Tracheophyta</taxon>
        <taxon>Spermatophyta</taxon>
        <taxon>Magnoliopsida</taxon>
        <taxon>eudicotyledons</taxon>
        <taxon>Gunneridae</taxon>
        <taxon>Pentapetalae</taxon>
        <taxon>rosids</taxon>
        <taxon>fabids</taxon>
        <taxon>Fabales</taxon>
        <taxon>Fabaceae</taxon>
        <taxon>Caesalpinioideae</taxon>
        <taxon>Cassia clade</taxon>
        <taxon>Senna</taxon>
    </lineage>
</organism>
<proteinExistence type="predicted"/>
<reference evidence="1" key="1">
    <citation type="submission" date="2020-09" db="EMBL/GenBank/DDBJ databases">
        <title>Genome-Enabled Discovery of Anthraquinone Biosynthesis in Senna tora.</title>
        <authorList>
            <person name="Kang S.-H."/>
            <person name="Pandey R.P."/>
            <person name="Lee C.-M."/>
            <person name="Sim J.-S."/>
            <person name="Jeong J.-T."/>
            <person name="Choi B.-S."/>
            <person name="Jung M."/>
            <person name="Ginzburg D."/>
            <person name="Zhao K."/>
            <person name="Won S.Y."/>
            <person name="Oh T.-J."/>
            <person name="Yu Y."/>
            <person name="Kim N.-H."/>
            <person name="Lee O.R."/>
            <person name="Lee T.-H."/>
            <person name="Bashyal P."/>
            <person name="Kim T.-S."/>
            <person name="Lee W.-H."/>
            <person name="Kawkins C."/>
            <person name="Kim C.-K."/>
            <person name="Kim J.S."/>
            <person name="Ahn B.O."/>
            <person name="Rhee S.Y."/>
            <person name="Sohng J.K."/>
        </authorList>
    </citation>
    <scope>NUCLEOTIDE SEQUENCE</scope>
    <source>
        <tissue evidence="1">Leaf</tissue>
    </source>
</reference>
<comment type="caution">
    <text evidence="1">The sequence shown here is derived from an EMBL/GenBank/DDBJ whole genome shotgun (WGS) entry which is preliminary data.</text>
</comment>
<dbReference type="AlphaFoldDB" id="A0A834T0W6"/>
<evidence type="ECO:0000313" key="1">
    <source>
        <dbReference type="EMBL" id="KAF7812877.1"/>
    </source>
</evidence>
<gene>
    <name evidence="1" type="ORF">G2W53_033853</name>
</gene>